<evidence type="ECO:0000313" key="2">
    <source>
        <dbReference type="Proteomes" id="UP001558850"/>
    </source>
</evidence>
<organism evidence="1 2">
    <name type="scientific">Paraburkholderia phymatum</name>
    <dbReference type="NCBI Taxonomy" id="148447"/>
    <lineage>
        <taxon>Bacteria</taxon>
        <taxon>Pseudomonadati</taxon>
        <taxon>Pseudomonadota</taxon>
        <taxon>Betaproteobacteria</taxon>
        <taxon>Burkholderiales</taxon>
        <taxon>Burkholderiaceae</taxon>
        <taxon>Paraburkholderia</taxon>
    </lineage>
</organism>
<dbReference type="Proteomes" id="UP001558850">
    <property type="component" value="Unassembled WGS sequence"/>
</dbReference>
<sequence>MQGSAMPSLNVPQAQFLAMEHKFRAYVAGFGSGKTWVGSGGLMQHFWEYPRINAGYFAPTYPQIRDIFYPTVDEVAFDWGLKVKVNESNKEVHVFEGRKSRGTIICRSMERPDTIIGFKIGKALCDELDVMKADKAQQAWRKIIARMRYKIDNLKNGVDVTTTPEGFRFVHAQFVKQVSEKPGLGSMYGLIQASTYDNEANLPDDYIDSLFQSYPAQLIDAYLRGQFCNLTSGSVYPEFSRTLNHCNTEIEAGETLYAGSDFNVNNMSAVIYVMRGGRPHAVAERKGVRDTPALADSLKQGFGGHEIIVFPDASGKNTTSKSASVSDLTILQNAGFKIRAKDSNPRVKDRVNAVNALILNGEGERRLMVNTRNCPVLTECLEQQVYDDNGEPDKSSGKDHMCDAAGYPIAYMFPVAKPTATHSTHVPHMHR</sequence>
<proteinExistence type="predicted"/>
<reference evidence="1" key="1">
    <citation type="submission" date="2024-07" db="EMBL/GenBank/DDBJ databases">
        <title>A survey of Mimosa microsymbionts across Brazilian biomes reveals a high diversity of Paraburkholderia nodulating endemic species, but also that Cupriavidus is common as a symbiont of widespread species.</title>
        <authorList>
            <person name="Rouws L."/>
            <person name="Barauna A."/>
            <person name="Beukes C."/>
            <person name="Rouws J.R.C."/>
            <person name="De Faria S.M."/>
            <person name="Gross E."/>
            <person name="Bueno Dos Reis Junior F."/>
            <person name="Simon M.F."/>
            <person name="Maluk M."/>
            <person name="Odee D.W."/>
            <person name="Kenicer G."/>
            <person name="Young J.P.W."/>
            <person name="Reis V.M."/>
            <person name="Zilli J."/>
            <person name="James E.K."/>
        </authorList>
    </citation>
    <scope>NUCLEOTIDE SEQUENCE</scope>
    <source>
        <strain evidence="1">EG181B</strain>
    </source>
</reference>
<keyword evidence="2" id="KW-1185">Reference proteome</keyword>
<name>A0ACC6U0X3_9BURK</name>
<accession>A0ACC6U0X3</accession>
<protein>
    <submittedName>
        <fullName evidence="1">Terminase family protein</fullName>
    </submittedName>
</protein>
<dbReference type="EMBL" id="JBFRCH010000007">
    <property type="protein sequence ID" value="MEX3933285.1"/>
    <property type="molecule type" value="Genomic_DNA"/>
</dbReference>
<gene>
    <name evidence="1" type="ORF">AB4Y32_16030</name>
</gene>
<comment type="caution">
    <text evidence="1">The sequence shown here is derived from an EMBL/GenBank/DDBJ whole genome shotgun (WGS) entry which is preliminary data.</text>
</comment>
<evidence type="ECO:0000313" key="1">
    <source>
        <dbReference type="EMBL" id="MEX3933285.1"/>
    </source>
</evidence>